<dbReference type="EMBL" id="BAABAL010000026">
    <property type="protein sequence ID" value="GAA4035669.1"/>
    <property type="molecule type" value="Genomic_DNA"/>
</dbReference>
<gene>
    <name evidence="1" type="ORF">GCM10022247_71650</name>
</gene>
<sequence length="64" mass="7324">MFDERRYQKCGVSVHSFNDGSLALHRKLGFTEEGRMRRQVFAGGTHHDAALFGITAEEFRARKP</sequence>
<organism evidence="1 2">
    <name type="scientific">Allokutzneria multivorans</name>
    <dbReference type="NCBI Taxonomy" id="1142134"/>
    <lineage>
        <taxon>Bacteria</taxon>
        <taxon>Bacillati</taxon>
        <taxon>Actinomycetota</taxon>
        <taxon>Actinomycetes</taxon>
        <taxon>Pseudonocardiales</taxon>
        <taxon>Pseudonocardiaceae</taxon>
        <taxon>Allokutzneria</taxon>
    </lineage>
</organism>
<dbReference type="RefSeq" id="WP_344885465.1">
    <property type="nucleotide sequence ID" value="NZ_BAABAL010000026.1"/>
</dbReference>
<name>A0ABP7U409_9PSEU</name>
<protein>
    <recommendedName>
        <fullName evidence="3">N-acetyltransferase domain-containing protein</fullName>
    </recommendedName>
</protein>
<accession>A0ABP7U409</accession>
<evidence type="ECO:0008006" key="3">
    <source>
        <dbReference type="Google" id="ProtNLM"/>
    </source>
</evidence>
<keyword evidence="2" id="KW-1185">Reference proteome</keyword>
<dbReference type="Proteomes" id="UP001501747">
    <property type="component" value="Unassembled WGS sequence"/>
</dbReference>
<comment type="caution">
    <text evidence="1">The sequence shown here is derived from an EMBL/GenBank/DDBJ whole genome shotgun (WGS) entry which is preliminary data.</text>
</comment>
<dbReference type="Gene3D" id="3.40.630.30">
    <property type="match status" value="1"/>
</dbReference>
<evidence type="ECO:0000313" key="1">
    <source>
        <dbReference type="EMBL" id="GAA4035669.1"/>
    </source>
</evidence>
<dbReference type="InterPro" id="IPR016181">
    <property type="entry name" value="Acyl_CoA_acyltransferase"/>
</dbReference>
<dbReference type="SUPFAM" id="SSF55729">
    <property type="entry name" value="Acyl-CoA N-acyltransferases (Nat)"/>
    <property type="match status" value="1"/>
</dbReference>
<reference evidence="2" key="1">
    <citation type="journal article" date="2019" name="Int. J. Syst. Evol. Microbiol.">
        <title>The Global Catalogue of Microorganisms (GCM) 10K type strain sequencing project: providing services to taxonomists for standard genome sequencing and annotation.</title>
        <authorList>
            <consortium name="The Broad Institute Genomics Platform"/>
            <consortium name="The Broad Institute Genome Sequencing Center for Infectious Disease"/>
            <person name="Wu L."/>
            <person name="Ma J."/>
        </authorList>
    </citation>
    <scope>NUCLEOTIDE SEQUENCE [LARGE SCALE GENOMIC DNA]</scope>
    <source>
        <strain evidence="2">JCM 17342</strain>
    </source>
</reference>
<proteinExistence type="predicted"/>
<evidence type="ECO:0000313" key="2">
    <source>
        <dbReference type="Proteomes" id="UP001501747"/>
    </source>
</evidence>